<proteinExistence type="predicted"/>
<dbReference type="EMBL" id="JABFOF010000001">
    <property type="protein sequence ID" value="KAG2410244.1"/>
    <property type="molecule type" value="Genomic_DNA"/>
</dbReference>
<feature type="region of interest" description="Disordered" evidence="1">
    <location>
        <begin position="361"/>
        <end position="445"/>
    </location>
</feature>
<feature type="compositionally biased region" description="Pro residues" evidence="1">
    <location>
        <begin position="134"/>
        <end position="167"/>
    </location>
</feature>
<reference evidence="2 3" key="1">
    <citation type="submission" date="2020-05" db="EMBL/GenBank/DDBJ databases">
        <title>Vigna angularis (adzuki bean) Var. LongXiaoDou No. 4 denovo assembly.</title>
        <authorList>
            <person name="Xiang H."/>
        </authorList>
    </citation>
    <scope>NUCLEOTIDE SEQUENCE [LARGE SCALE GENOMIC DNA]</scope>
    <source>
        <tissue evidence="2">Leaf</tissue>
    </source>
</reference>
<gene>
    <name evidence="2" type="ORF">HKW66_Vig0009090</name>
</gene>
<feature type="compositionally biased region" description="Low complexity" evidence="1">
    <location>
        <begin position="406"/>
        <end position="424"/>
    </location>
</feature>
<dbReference type="PRINTS" id="PR01217">
    <property type="entry name" value="PRICHEXTENSN"/>
</dbReference>
<sequence length="445" mass="48895">MCKPSRLPNMQPENLNLETWNLKHLCNQKIPTRNYPRFPNFRNPISYNPNAESNKNGDEDLVVMILVVVTILVVVIHGDQHSYSQNAPPTRPSPSFAPGGGDDSSPSFAPPTRPSYQKISKPIIKKPTFDHPHPQPPPPSQTHPPPLPPSQPQPPPSPQPQPPPQPQAQPHNPNPQQSHAQQNLRTTASQRLLPFNSPSLPGRASSGFALLPRRRLPTARLALALGLALTLGLALARSRSTAATTNGSPLSLTALALAHRSRSRSTAAATTNGSPLSLNPRPQRRLGCRGLKGLVMIGGGGQLQWRGNGMDPTRSPTITHVIHLRRRKTLRMFLARRRFHPPPQDPAPLPEARVRHKLKDHFVSSPPTPFNEEEEEENNSKEKKKQKTSSISNNSKEKKKKKKTKIYLSNSSLTALSLRLRTGSPFRGTPPQLSARYPSSSATGC</sequence>
<dbReference type="Proteomes" id="UP000743370">
    <property type="component" value="Unassembled WGS sequence"/>
</dbReference>
<accession>A0A8T0LE43</accession>
<evidence type="ECO:0000313" key="2">
    <source>
        <dbReference type="EMBL" id="KAG2410244.1"/>
    </source>
</evidence>
<evidence type="ECO:0000256" key="1">
    <source>
        <dbReference type="SAM" id="MobiDB-lite"/>
    </source>
</evidence>
<name>A0A8T0LE43_PHAAN</name>
<dbReference type="PANTHER" id="PTHR34542">
    <property type="entry name" value="OS08G0359900 PROTEIN"/>
    <property type="match status" value="1"/>
</dbReference>
<evidence type="ECO:0000313" key="3">
    <source>
        <dbReference type="Proteomes" id="UP000743370"/>
    </source>
</evidence>
<feature type="region of interest" description="Disordered" evidence="1">
    <location>
        <begin position="81"/>
        <end position="183"/>
    </location>
</feature>
<feature type="region of interest" description="Disordered" evidence="1">
    <location>
        <begin position="263"/>
        <end position="284"/>
    </location>
</feature>
<feature type="compositionally biased region" description="Low complexity" evidence="1">
    <location>
        <begin position="168"/>
        <end position="182"/>
    </location>
</feature>
<dbReference type="PANTHER" id="PTHR34542:SF6">
    <property type="entry name" value="50S RIBOSOMAL-LIKE PROTEIN"/>
    <property type="match status" value="1"/>
</dbReference>
<organism evidence="2 3">
    <name type="scientific">Phaseolus angularis</name>
    <name type="common">Azuki bean</name>
    <name type="synonym">Vigna angularis</name>
    <dbReference type="NCBI Taxonomy" id="3914"/>
    <lineage>
        <taxon>Eukaryota</taxon>
        <taxon>Viridiplantae</taxon>
        <taxon>Streptophyta</taxon>
        <taxon>Embryophyta</taxon>
        <taxon>Tracheophyta</taxon>
        <taxon>Spermatophyta</taxon>
        <taxon>Magnoliopsida</taxon>
        <taxon>eudicotyledons</taxon>
        <taxon>Gunneridae</taxon>
        <taxon>Pentapetalae</taxon>
        <taxon>rosids</taxon>
        <taxon>fabids</taxon>
        <taxon>Fabales</taxon>
        <taxon>Fabaceae</taxon>
        <taxon>Papilionoideae</taxon>
        <taxon>50 kb inversion clade</taxon>
        <taxon>NPAAA clade</taxon>
        <taxon>indigoferoid/millettioid clade</taxon>
        <taxon>Phaseoleae</taxon>
        <taxon>Vigna</taxon>
    </lineage>
</organism>
<dbReference type="AlphaFoldDB" id="A0A8T0LE43"/>
<protein>
    <submittedName>
        <fullName evidence="2">Uncharacterized protein</fullName>
    </submittedName>
</protein>
<comment type="caution">
    <text evidence="2">The sequence shown here is derived from an EMBL/GenBank/DDBJ whole genome shotgun (WGS) entry which is preliminary data.</text>
</comment>